<feature type="transmembrane region" description="Helical" evidence="1">
    <location>
        <begin position="108"/>
        <end position="129"/>
    </location>
</feature>
<dbReference type="AlphaFoldDB" id="A0A9D7XMQ2"/>
<sequence>MIPETKEYQYKPGTCNLGKQEINRRFRIGFMGLGLMIILILSITFYHLPSFYKIFLFLPAFYSVSGFIQAFNKFCYIYGLKGIASLIGRKKFMDVSDEAFAKADRKKAFSIIAITALSSAALTILYIYLPL</sequence>
<keyword evidence="1" id="KW-1133">Transmembrane helix</keyword>
<evidence type="ECO:0000313" key="3">
    <source>
        <dbReference type="Proteomes" id="UP000808337"/>
    </source>
</evidence>
<proteinExistence type="predicted"/>
<gene>
    <name evidence="2" type="ORF">IPP15_08875</name>
</gene>
<protein>
    <submittedName>
        <fullName evidence="2">Uncharacterized protein</fullName>
    </submittedName>
</protein>
<dbReference type="Proteomes" id="UP000808337">
    <property type="component" value="Unassembled WGS sequence"/>
</dbReference>
<dbReference type="EMBL" id="JADKGY010000006">
    <property type="protein sequence ID" value="MBK9982524.1"/>
    <property type="molecule type" value="Genomic_DNA"/>
</dbReference>
<evidence type="ECO:0000256" key="1">
    <source>
        <dbReference type="SAM" id="Phobius"/>
    </source>
</evidence>
<keyword evidence="1" id="KW-0812">Transmembrane</keyword>
<reference evidence="2 3" key="1">
    <citation type="submission" date="2020-10" db="EMBL/GenBank/DDBJ databases">
        <title>Connecting structure to function with the recovery of over 1000 high-quality activated sludge metagenome-assembled genomes encoding full-length rRNA genes using long-read sequencing.</title>
        <authorList>
            <person name="Singleton C.M."/>
            <person name="Petriglieri F."/>
            <person name="Kristensen J.M."/>
            <person name="Kirkegaard R.H."/>
            <person name="Michaelsen T.Y."/>
            <person name="Andersen M.H."/>
            <person name="Karst S.M."/>
            <person name="Dueholm M.S."/>
            <person name="Nielsen P.H."/>
            <person name="Albertsen M."/>
        </authorList>
    </citation>
    <scope>NUCLEOTIDE SEQUENCE [LARGE SCALE GENOMIC DNA]</scope>
    <source>
        <strain evidence="2">Ribe_18-Q3-R11-54_MAXAC.273</strain>
    </source>
</reference>
<evidence type="ECO:0000313" key="2">
    <source>
        <dbReference type="EMBL" id="MBK9982524.1"/>
    </source>
</evidence>
<keyword evidence="1" id="KW-0472">Membrane</keyword>
<accession>A0A9D7XMQ2</accession>
<organism evidence="2 3">
    <name type="scientific">Candidatus Opimibacter skivensis</name>
    <dbReference type="NCBI Taxonomy" id="2982028"/>
    <lineage>
        <taxon>Bacteria</taxon>
        <taxon>Pseudomonadati</taxon>
        <taxon>Bacteroidota</taxon>
        <taxon>Saprospiria</taxon>
        <taxon>Saprospirales</taxon>
        <taxon>Saprospiraceae</taxon>
        <taxon>Candidatus Opimibacter</taxon>
    </lineage>
</organism>
<feature type="transmembrane region" description="Helical" evidence="1">
    <location>
        <begin position="28"/>
        <end position="48"/>
    </location>
</feature>
<comment type="caution">
    <text evidence="2">The sequence shown here is derived from an EMBL/GenBank/DDBJ whole genome shotgun (WGS) entry which is preliminary data.</text>
</comment>
<name>A0A9D7XMQ2_9BACT</name>